<protein>
    <recommendedName>
        <fullName evidence="3">DUF4177 domain-containing protein</fullName>
    </recommendedName>
</protein>
<dbReference type="RefSeq" id="WP_186808112.1">
    <property type="nucleotide sequence ID" value="NZ_BJUU01000003.1"/>
</dbReference>
<dbReference type="AlphaFoldDB" id="A0AA87URJ2"/>
<sequence length="57" mass="6235">MARTTWEYVTTPLLIHRETAILNTWGADGWELVHVANGPEGGMVAFLKRAVEPGAEA</sequence>
<gene>
    <name evidence="1" type="ORF">ABA31_08660</name>
</gene>
<evidence type="ECO:0000313" key="1">
    <source>
        <dbReference type="EMBL" id="GEK79515.1"/>
    </source>
</evidence>
<proteinExistence type="predicted"/>
<organism evidence="1 2">
    <name type="scientific">Agrococcus baldri</name>
    <dbReference type="NCBI Taxonomy" id="153730"/>
    <lineage>
        <taxon>Bacteria</taxon>
        <taxon>Bacillati</taxon>
        <taxon>Actinomycetota</taxon>
        <taxon>Actinomycetes</taxon>
        <taxon>Micrococcales</taxon>
        <taxon>Microbacteriaceae</taxon>
        <taxon>Agrococcus</taxon>
    </lineage>
</organism>
<dbReference type="EMBL" id="BJUU01000003">
    <property type="protein sequence ID" value="GEK79515.1"/>
    <property type="molecule type" value="Genomic_DNA"/>
</dbReference>
<comment type="caution">
    <text evidence="1">The sequence shown here is derived from an EMBL/GenBank/DDBJ whole genome shotgun (WGS) entry which is preliminary data.</text>
</comment>
<accession>A0AA87URJ2</accession>
<reference evidence="1 2" key="1">
    <citation type="submission" date="2019-07" db="EMBL/GenBank/DDBJ databases">
        <title>Whole genome shotgun sequence of Agrococcus baldri NBRC 103055.</title>
        <authorList>
            <person name="Hosoyama A."/>
            <person name="Uohara A."/>
            <person name="Ohji S."/>
            <person name="Ichikawa N."/>
        </authorList>
    </citation>
    <scope>NUCLEOTIDE SEQUENCE [LARGE SCALE GENOMIC DNA]</scope>
    <source>
        <strain evidence="1 2">NBRC 103055</strain>
    </source>
</reference>
<dbReference type="Proteomes" id="UP000321749">
    <property type="component" value="Unassembled WGS sequence"/>
</dbReference>
<name>A0AA87URJ2_9MICO</name>
<evidence type="ECO:0008006" key="3">
    <source>
        <dbReference type="Google" id="ProtNLM"/>
    </source>
</evidence>
<keyword evidence="2" id="KW-1185">Reference proteome</keyword>
<evidence type="ECO:0000313" key="2">
    <source>
        <dbReference type="Proteomes" id="UP000321749"/>
    </source>
</evidence>